<comment type="cofactor">
    <cofactor evidence="11">
        <name>NADPH</name>
        <dbReference type="ChEBI" id="CHEBI:57783"/>
    </cofactor>
</comment>
<dbReference type="SUPFAM" id="SSF51395">
    <property type="entry name" value="FMN-linked oxidoreductases"/>
    <property type="match status" value="1"/>
</dbReference>
<dbReference type="RefSeq" id="WP_275116574.1">
    <property type="nucleotide sequence ID" value="NZ_JAOTPO010000001.1"/>
</dbReference>
<evidence type="ECO:0000256" key="10">
    <source>
        <dbReference type="ARBA" id="ARBA00025810"/>
    </source>
</evidence>
<keyword evidence="4 11" id="KW-0288">FMN</keyword>
<evidence type="ECO:0000256" key="9">
    <source>
        <dbReference type="ARBA" id="ARBA00023235"/>
    </source>
</evidence>
<comment type="cofactor">
    <cofactor evidence="11">
        <name>Mg(2+)</name>
        <dbReference type="ChEBI" id="CHEBI:18420"/>
    </cofactor>
</comment>
<dbReference type="Gene3D" id="3.20.20.70">
    <property type="entry name" value="Aldolase class I"/>
    <property type="match status" value="1"/>
</dbReference>
<dbReference type="InterPro" id="IPR013785">
    <property type="entry name" value="Aldolase_TIM"/>
</dbReference>
<feature type="binding site" evidence="11">
    <location>
        <position position="123"/>
    </location>
    <ligand>
        <name>FMN</name>
        <dbReference type="ChEBI" id="CHEBI:58210"/>
    </ligand>
</feature>
<feature type="binding site" evidence="11">
    <location>
        <begin position="281"/>
        <end position="282"/>
    </location>
    <ligand>
        <name>FMN</name>
        <dbReference type="ChEBI" id="CHEBI:58210"/>
    </ligand>
</feature>
<gene>
    <name evidence="11 13" type="primary">fni</name>
    <name evidence="13" type="ORF">N7Z68_00925</name>
</gene>
<dbReference type="EMBL" id="JAOTPO010000001">
    <property type="protein sequence ID" value="MDE5411944.1"/>
    <property type="molecule type" value="Genomic_DNA"/>
</dbReference>
<keyword evidence="2 11" id="KW-0963">Cytoplasm</keyword>
<feature type="binding site" evidence="11">
    <location>
        <position position="154"/>
    </location>
    <ligand>
        <name>Mg(2+)</name>
        <dbReference type="ChEBI" id="CHEBI:18420"/>
    </ligand>
</feature>
<protein>
    <recommendedName>
        <fullName evidence="11">Isopentenyl-diphosphate delta-isomerase</fullName>
        <shortName evidence="11">IPP isomerase</shortName>
        <ecNumber evidence="11">5.3.3.2</ecNumber>
    </recommendedName>
    <alternativeName>
        <fullName evidence="11">Isopentenyl diphosphate:dimethylallyl diphosphate isomerase</fullName>
    </alternativeName>
    <alternativeName>
        <fullName evidence="11">Isopentenyl pyrophosphate isomerase</fullName>
    </alternativeName>
    <alternativeName>
        <fullName evidence="11">Type 2 isopentenyl diphosphate isomerase</fullName>
        <shortName evidence="11">IDI-2</shortName>
    </alternativeName>
</protein>
<keyword evidence="8 11" id="KW-0414">Isoprene biosynthesis</keyword>
<evidence type="ECO:0000256" key="8">
    <source>
        <dbReference type="ARBA" id="ARBA00023229"/>
    </source>
</evidence>
<dbReference type="GO" id="GO:0004452">
    <property type="term" value="F:isopentenyl-diphosphate delta-isomerase activity"/>
    <property type="evidence" value="ECO:0007669"/>
    <property type="project" value="UniProtKB-EC"/>
</dbReference>
<dbReference type="HAMAP" id="MF_00354">
    <property type="entry name" value="Idi_2"/>
    <property type="match status" value="1"/>
</dbReference>
<feature type="domain" description="FMN-dependent dehydrogenase" evidence="12">
    <location>
        <begin position="166"/>
        <end position="324"/>
    </location>
</feature>
<keyword evidence="14" id="KW-1185">Reference proteome</keyword>
<comment type="caution">
    <text evidence="13">The sequence shown here is derived from an EMBL/GenBank/DDBJ whole genome shotgun (WGS) entry which is preliminary data.</text>
</comment>
<dbReference type="CDD" id="cd02811">
    <property type="entry name" value="IDI-2_FMN"/>
    <property type="match status" value="1"/>
</dbReference>
<comment type="similarity">
    <text evidence="11">Belongs to the IPP isomerase type 2 family.</text>
</comment>
<evidence type="ECO:0000256" key="7">
    <source>
        <dbReference type="ARBA" id="ARBA00022857"/>
    </source>
</evidence>
<feature type="binding site" evidence="11">
    <location>
        <position position="215"/>
    </location>
    <ligand>
        <name>FMN</name>
        <dbReference type="ChEBI" id="CHEBI:58210"/>
    </ligand>
</feature>
<keyword evidence="9 11" id="KW-0413">Isomerase</keyword>
<dbReference type="NCBIfam" id="TIGR02151">
    <property type="entry name" value="IPP_isom_2"/>
    <property type="match status" value="1"/>
</dbReference>
<comment type="caution">
    <text evidence="11">Lacks conserved residue(s) required for the propagation of feature annotation.</text>
</comment>
<comment type="function">
    <text evidence="11">Involved in the biosynthesis of isoprenoids. Catalyzes the 1,3-allylic rearrangement of the homoallylic substrate isopentenyl (IPP) to its allylic isomer, dimethylallyl diphosphate (DMAPP).</text>
</comment>
<keyword evidence="5 11" id="KW-0479">Metal-binding</keyword>
<dbReference type="PIRSF" id="PIRSF003314">
    <property type="entry name" value="IPP_isomerase"/>
    <property type="match status" value="1"/>
</dbReference>
<dbReference type="InterPro" id="IPR000262">
    <property type="entry name" value="FMN-dep_DH"/>
</dbReference>
<evidence type="ECO:0000256" key="1">
    <source>
        <dbReference type="ARBA" id="ARBA00001917"/>
    </source>
</evidence>
<dbReference type="Pfam" id="PF01070">
    <property type="entry name" value="FMN_dh"/>
    <property type="match status" value="1"/>
</dbReference>
<keyword evidence="7 11" id="KW-0521">NADP</keyword>
<dbReference type="Proteomes" id="UP001148125">
    <property type="component" value="Unassembled WGS sequence"/>
</dbReference>
<evidence type="ECO:0000256" key="6">
    <source>
        <dbReference type="ARBA" id="ARBA00022842"/>
    </source>
</evidence>
<dbReference type="EC" id="5.3.3.2" evidence="11"/>
<comment type="catalytic activity">
    <reaction evidence="11">
        <text>isopentenyl diphosphate = dimethylallyl diphosphate</text>
        <dbReference type="Rhea" id="RHEA:23284"/>
        <dbReference type="ChEBI" id="CHEBI:57623"/>
        <dbReference type="ChEBI" id="CHEBI:128769"/>
        <dbReference type="EC" id="5.3.3.2"/>
    </reaction>
</comment>
<reference evidence="13" key="1">
    <citation type="submission" date="2024-05" db="EMBL/GenBank/DDBJ databases">
        <title>Alkalihalobacillus sp. strain MEB203 novel alkaliphilic bacterium from Lonar Lake, India.</title>
        <authorList>
            <person name="Joshi A."/>
            <person name="Thite S."/>
            <person name="Mengade P."/>
        </authorList>
    </citation>
    <scope>NUCLEOTIDE SEQUENCE</scope>
    <source>
        <strain evidence="13">MEB 203</strain>
    </source>
</reference>
<evidence type="ECO:0000256" key="2">
    <source>
        <dbReference type="ARBA" id="ARBA00022490"/>
    </source>
</evidence>
<organism evidence="13 14">
    <name type="scientific">Alkalihalobacterium chitinilyticum</name>
    <dbReference type="NCBI Taxonomy" id="2980103"/>
    <lineage>
        <taxon>Bacteria</taxon>
        <taxon>Bacillati</taxon>
        <taxon>Bacillota</taxon>
        <taxon>Bacilli</taxon>
        <taxon>Bacillales</taxon>
        <taxon>Bacillaceae</taxon>
        <taxon>Alkalihalobacterium</taxon>
    </lineage>
</organism>
<dbReference type="PANTHER" id="PTHR43665:SF1">
    <property type="entry name" value="ISOPENTENYL-DIPHOSPHATE DELTA-ISOMERASE"/>
    <property type="match status" value="1"/>
</dbReference>
<comment type="cofactor">
    <cofactor evidence="1 11">
        <name>FMN</name>
        <dbReference type="ChEBI" id="CHEBI:58210"/>
    </cofactor>
</comment>
<accession>A0ABT5VCN0</accession>
<dbReference type="PANTHER" id="PTHR43665">
    <property type="entry name" value="ISOPENTENYL-DIPHOSPHATE DELTA-ISOMERASE"/>
    <property type="match status" value="1"/>
</dbReference>
<evidence type="ECO:0000259" key="12">
    <source>
        <dbReference type="Pfam" id="PF01070"/>
    </source>
</evidence>
<comment type="subcellular location">
    <subcellularLocation>
        <location evidence="11">Cytoplasm</location>
    </subcellularLocation>
</comment>
<evidence type="ECO:0000256" key="4">
    <source>
        <dbReference type="ARBA" id="ARBA00022643"/>
    </source>
</evidence>
<keyword evidence="3 11" id="KW-0285">Flavoprotein</keyword>
<evidence type="ECO:0000256" key="5">
    <source>
        <dbReference type="ARBA" id="ARBA00022723"/>
    </source>
</evidence>
<feature type="binding site" evidence="11">
    <location>
        <begin position="7"/>
        <end position="8"/>
    </location>
    <ligand>
        <name>substrate</name>
    </ligand>
</feature>
<feature type="binding site" evidence="11">
    <location>
        <begin position="63"/>
        <end position="65"/>
    </location>
    <ligand>
        <name>FMN</name>
        <dbReference type="ChEBI" id="CHEBI:58210"/>
    </ligand>
</feature>
<name>A0ABT5VCN0_9BACI</name>
<feature type="binding site" evidence="11">
    <location>
        <position position="153"/>
    </location>
    <ligand>
        <name>substrate</name>
    </ligand>
</feature>
<proteinExistence type="inferred from homology"/>
<comment type="subunit">
    <text evidence="10 11">Homooctamer. Dimer of tetramers.</text>
</comment>
<feature type="binding site" evidence="11">
    <location>
        <position position="185"/>
    </location>
    <ligand>
        <name>FMN</name>
        <dbReference type="ChEBI" id="CHEBI:58210"/>
    </ligand>
</feature>
<evidence type="ECO:0000313" key="14">
    <source>
        <dbReference type="Proteomes" id="UP001148125"/>
    </source>
</evidence>
<feature type="binding site" evidence="11">
    <location>
        <position position="94"/>
    </location>
    <ligand>
        <name>FMN</name>
        <dbReference type="ChEBI" id="CHEBI:58210"/>
    </ligand>
</feature>
<evidence type="ECO:0000256" key="3">
    <source>
        <dbReference type="ARBA" id="ARBA00022630"/>
    </source>
</evidence>
<keyword evidence="6 11" id="KW-0460">Magnesium</keyword>
<evidence type="ECO:0000313" key="13">
    <source>
        <dbReference type="EMBL" id="MDE5411944.1"/>
    </source>
</evidence>
<dbReference type="InterPro" id="IPR011179">
    <property type="entry name" value="IPdP_isomerase"/>
</dbReference>
<dbReference type="SMART" id="SM01240">
    <property type="entry name" value="IMPDH"/>
    <property type="match status" value="1"/>
</dbReference>
<sequence length="350" mass="38212">MTLRSVRKNEHIAHAIETGQEKKHGFDDVQFVHQSLPNMNSERVDISTTIGELVMSSPIFINAMTGGGGERTKDVNQRLAEVAKRANIGMAVGSQMAAIKNAEERESYSIVRKVNPKGVIIGNLGSEATVEQAKIAVDMLEANALQIHLNVVQELVMPEGDRDFSGAIDRIEKIVNALPVPVIVKEVGYGMSKEAAKKLADAGVSIVDVGGFGGTNFSKIENMRREKVLQFFNDWGIQTTSSIVEVVKSQPFMNVIASGGIQNALDIVKALSLGATATGLAGYFLKILLDDGEEELVKEIESMHSEIKMLMTALGVENVNELKKVPLVISGQTYHWLKQRGFSTDEYSRR</sequence>
<evidence type="ECO:0000256" key="11">
    <source>
        <dbReference type="HAMAP-Rule" id="MF_00354"/>
    </source>
</evidence>